<dbReference type="EMBL" id="LN854137">
    <property type="protein sequence ID" value="CRY97539.1"/>
    <property type="molecule type" value="Genomic_DNA"/>
</dbReference>
<evidence type="ECO:0000313" key="1">
    <source>
        <dbReference type="EMBL" id="CRY97539.1"/>
    </source>
</evidence>
<organism evidence="1">
    <name type="scientific">uncultured prokaryote</name>
    <dbReference type="NCBI Taxonomy" id="198431"/>
    <lineage>
        <taxon>unclassified sequences</taxon>
        <taxon>environmental samples</taxon>
    </lineage>
</organism>
<protein>
    <recommendedName>
        <fullName evidence="2">Initiator Rep protein domain-containing protein</fullName>
    </recommendedName>
</protein>
<sequence>MSRKEIVYRVSGPLLLSGALSKVSESKCLHALFVLAQGQEWKPDKQGMYRVRLGELHRLTGKTHKRWDEYMKTLQSIRDNVRLDWGHLSRKVGGFNRAGDTPIITEVYAELDLGGGFEELAFALPSTLVEDVIKPHWFGQVDTRILFSLKSNYAFNAYLYASLTVIEKDKTKSEFFSKAFTLDEWRVLLGSGKAYPAEAHFRAKVFRRTEAQLLKMPRDSEGLYMVIRWIETKGGLYQMHVRRKRDRQKIKVTTSAKKKEDSCSNQSKANGDYFAELMKDLDSRPGLAAQ</sequence>
<evidence type="ECO:0008006" key="2">
    <source>
        <dbReference type="Google" id="ProtNLM"/>
    </source>
</evidence>
<accession>A0A0H5Q814</accession>
<name>A0A0H5Q814_9ZZZZ</name>
<reference evidence="1" key="2">
    <citation type="submission" date="2015-07" db="EMBL/GenBank/DDBJ databases">
        <title>Plasmids, circular viruses and viroids from rat gut.</title>
        <authorList>
            <person name="Jorgensen T.J."/>
            <person name="Hansen M.A."/>
            <person name="Xu Z."/>
            <person name="Tabak M.A."/>
            <person name="Sorensen S.J."/>
            <person name="Hansen L.H."/>
        </authorList>
    </citation>
    <scope>NUCLEOTIDE SEQUENCE</scope>
    <source>
        <strain evidence="1">RGFK1628</strain>
    </source>
</reference>
<reference evidence="1" key="1">
    <citation type="submission" date="2015-06" db="EMBL/GenBank/DDBJ databases">
        <authorList>
            <person name="Joergensen T."/>
        </authorList>
    </citation>
    <scope>NUCLEOTIDE SEQUENCE</scope>
    <source>
        <strain evidence="1">RGFK1628</strain>
    </source>
</reference>
<dbReference type="AlphaFoldDB" id="A0A0H5Q814"/>
<proteinExistence type="predicted"/>